<keyword evidence="14" id="KW-1185">Reference proteome</keyword>
<dbReference type="EMBL" id="QQNB01000001">
    <property type="protein sequence ID" value="RDE06207.1"/>
    <property type="molecule type" value="Genomic_DNA"/>
</dbReference>
<keyword evidence="4 11" id="KW-0732">Signal</keyword>
<name>A0A369VX93_9SPHN</name>
<evidence type="ECO:0000313" key="13">
    <source>
        <dbReference type="EMBL" id="RDE06207.1"/>
    </source>
</evidence>
<evidence type="ECO:0000256" key="11">
    <source>
        <dbReference type="SAM" id="SignalP"/>
    </source>
</evidence>
<dbReference type="SUPFAM" id="SSF51445">
    <property type="entry name" value="(Trans)glycosidases"/>
    <property type="match status" value="1"/>
</dbReference>
<dbReference type="InterPro" id="IPR002772">
    <property type="entry name" value="Glyco_hydro_3_C"/>
</dbReference>
<dbReference type="InterPro" id="IPR001764">
    <property type="entry name" value="Glyco_hydro_3_N"/>
</dbReference>
<proteinExistence type="inferred from homology"/>
<dbReference type="FunFam" id="2.60.40.10:FF:000495">
    <property type="entry name" value="Periplasmic beta-glucosidase"/>
    <property type="match status" value="1"/>
</dbReference>
<dbReference type="InterPro" id="IPR019800">
    <property type="entry name" value="Glyco_hydro_3_AS"/>
</dbReference>
<comment type="catalytic activity">
    <reaction evidence="1">
        <text>Hydrolysis of terminal, non-reducing beta-D-glucosyl residues with release of beta-D-glucose.</text>
        <dbReference type="EC" id="3.2.1.21"/>
    </reaction>
</comment>
<dbReference type="PROSITE" id="PS51318">
    <property type="entry name" value="TAT"/>
    <property type="match status" value="1"/>
</dbReference>
<dbReference type="Pfam" id="PF01915">
    <property type="entry name" value="Glyco_hydro_3_C"/>
    <property type="match status" value="1"/>
</dbReference>
<dbReference type="PANTHER" id="PTHR30620:SF16">
    <property type="entry name" value="LYSOSOMAL BETA GLUCOSIDASE"/>
    <property type="match status" value="1"/>
</dbReference>
<dbReference type="InterPro" id="IPR036962">
    <property type="entry name" value="Glyco_hydro_3_N_sf"/>
</dbReference>
<dbReference type="InterPro" id="IPR006311">
    <property type="entry name" value="TAT_signal"/>
</dbReference>
<dbReference type="FunFam" id="3.20.20.300:FF:000005">
    <property type="entry name" value="Periplasmic beta-glucosidase"/>
    <property type="match status" value="1"/>
</dbReference>
<evidence type="ECO:0000259" key="12">
    <source>
        <dbReference type="SMART" id="SM01217"/>
    </source>
</evidence>
<dbReference type="Gene3D" id="3.20.20.300">
    <property type="entry name" value="Glycoside hydrolase, family 3, N-terminal domain"/>
    <property type="match status" value="1"/>
</dbReference>
<evidence type="ECO:0000256" key="7">
    <source>
        <dbReference type="ARBA" id="ARBA00031448"/>
    </source>
</evidence>
<dbReference type="Proteomes" id="UP000253918">
    <property type="component" value="Unassembled WGS sequence"/>
</dbReference>
<evidence type="ECO:0000256" key="10">
    <source>
        <dbReference type="RuleBase" id="RU361161"/>
    </source>
</evidence>
<keyword evidence="6 10" id="KW-0326">Glycosidase</keyword>
<dbReference type="InterPro" id="IPR051915">
    <property type="entry name" value="Cellulose_Degrad_GH3"/>
</dbReference>
<dbReference type="InterPro" id="IPR013783">
    <property type="entry name" value="Ig-like_fold"/>
</dbReference>
<evidence type="ECO:0000256" key="8">
    <source>
        <dbReference type="ARBA" id="ARBA00032194"/>
    </source>
</evidence>
<dbReference type="InterPro" id="IPR017853">
    <property type="entry name" value="GH"/>
</dbReference>
<dbReference type="NCBIfam" id="NF011678">
    <property type="entry name" value="PRK15098.1"/>
    <property type="match status" value="1"/>
</dbReference>
<dbReference type="SUPFAM" id="SSF52279">
    <property type="entry name" value="Beta-D-glucan exohydrolase, C-terminal domain"/>
    <property type="match status" value="1"/>
</dbReference>
<dbReference type="Gene3D" id="3.40.50.1700">
    <property type="entry name" value="Glycoside hydrolase family 3 C-terminal domain"/>
    <property type="match status" value="1"/>
</dbReference>
<dbReference type="PANTHER" id="PTHR30620">
    <property type="entry name" value="PERIPLASMIC BETA-GLUCOSIDASE-RELATED"/>
    <property type="match status" value="1"/>
</dbReference>
<evidence type="ECO:0000256" key="1">
    <source>
        <dbReference type="ARBA" id="ARBA00000448"/>
    </source>
</evidence>
<dbReference type="Pfam" id="PF14310">
    <property type="entry name" value="Fn3-like"/>
    <property type="match status" value="1"/>
</dbReference>
<evidence type="ECO:0000256" key="3">
    <source>
        <dbReference type="ARBA" id="ARBA00012744"/>
    </source>
</evidence>
<reference evidence="13 14" key="1">
    <citation type="submission" date="2018-07" db="EMBL/GenBank/DDBJ databases">
        <title>a novel species of Sphingomonas isolated from the rhizosphere soil of Araceae plant.</title>
        <authorList>
            <person name="Zhiyong W."/>
            <person name="Qinglan Z."/>
            <person name="Zhiwei F."/>
            <person name="Ding X."/>
            <person name="Gejiao W."/>
            <person name="Shixue Z."/>
        </authorList>
    </citation>
    <scope>NUCLEOTIDE SEQUENCE [LARGE SCALE GENOMIC DNA]</scope>
    <source>
        <strain evidence="13 14">WZY 27</strain>
    </source>
</reference>
<feature type="chain" id="PRO_5016605321" description="beta-glucosidase" evidence="11">
    <location>
        <begin position="23"/>
        <end position="757"/>
    </location>
</feature>
<evidence type="ECO:0000256" key="4">
    <source>
        <dbReference type="ARBA" id="ARBA00022729"/>
    </source>
</evidence>
<comment type="caution">
    <text evidence="13">The sequence shown here is derived from an EMBL/GenBank/DDBJ whole genome shotgun (WGS) entry which is preliminary data.</text>
</comment>
<accession>A0A369VX93</accession>
<dbReference type="PROSITE" id="PS00775">
    <property type="entry name" value="GLYCOSYL_HYDROL_F3"/>
    <property type="match status" value="1"/>
</dbReference>
<evidence type="ECO:0000313" key="14">
    <source>
        <dbReference type="Proteomes" id="UP000253918"/>
    </source>
</evidence>
<dbReference type="InterPro" id="IPR026891">
    <property type="entry name" value="Fn3-like"/>
</dbReference>
<feature type="domain" description="Fibronectin type III-like" evidence="12">
    <location>
        <begin position="676"/>
        <end position="745"/>
    </location>
</feature>
<dbReference type="GO" id="GO:0008422">
    <property type="term" value="F:beta-glucosidase activity"/>
    <property type="evidence" value="ECO:0007669"/>
    <property type="project" value="UniProtKB-EC"/>
</dbReference>
<evidence type="ECO:0000256" key="9">
    <source>
        <dbReference type="ARBA" id="ARBA00032594"/>
    </source>
</evidence>
<dbReference type="SMART" id="SM01217">
    <property type="entry name" value="Fn3_like"/>
    <property type="match status" value="1"/>
</dbReference>
<dbReference type="OrthoDB" id="9781691at2"/>
<gene>
    <name evidence="13" type="ORF">DVW87_00225</name>
</gene>
<dbReference type="Pfam" id="PF00933">
    <property type="entry name" value="Glyco_hydro_3"/>
    <property type="match status" value="1"/>
</dbReference>
<organism evidence="13 14">
    <name type="scientific">Sphingomonas aracearum</name>
    <dbReference type="NCBI Taxonomy" id="2283317"/>
    <lineage>
        <taxon>Bacteria</taxon>
        <taxon>Pseudomonadati</taxon>
        <taxon>Pseudomonadota</taxon>
        <taxon>Alphaproteobacteria</taxon>
        <taxon>Sphingomonadales</taxon>
        <taxon>Sphingomonadaceae</taxon>
        <taxon>Sphingomonas</taxon>
    </lineage>
</organism>
<evidence type="ECO:0000256" key="6">
    <source>
        <dbReference type="ARBA" id="ARBA00023295"/>
    </source>
</evidence>
<dbReference type="InterPro" id="IPR036881">
    <property type="entry name" value="Glyco_hydro_3_C_sf"/>
</dbReference>
<keyword evidence="5 10" id="KW-0378">Hydrolase</keyword>
<comment type="similarity">
    <text evidence="2 10">Belongs to the glycosyl hydrolase 3 family.</text>
</comment>
<protein>
    <recommendedName>
        <fullName evidence="3">beta-glucosidase</fullName>
        <ecNumber evidence="3">3.2.1.21</ecNumber>
    </recommendedName>
    <alternativeName>
        <fullName evidence="9">Beta-D-glucoside glucohydrolase</fullName>
    </alternativeName>
    <alternativeName>
        <fullName evidence="7">Cellobiase</fullName>
    </alternativeName>
    <alternativeName>
        <fullName evidence="8">Gentiobiase</fullName>
    </alternativeName>
</protein>
<dbReference type="EC" id="3.2.1.21" evidence="3"/>
<dbReference type="GO" id="GO:0009251">
    <property type="term" value="P:glucan catabolic process"/>
    <property type="evidence" value="ECO:0007669"/>
    <property type="project" value="TreeGrafter"/>
</dbReference>
<dbReference type="RefSeq" id="WP_114685789.1">
    <property type="nucleotide sequence ID" value="NZ_QQNB01000001.1"/>
</dbReference>
<feature type="signal peptide" evidence="11">
    <location>
        <begin position="1"/>
        <end position="22"/>
    </location>
</feature>
<dbReference type="AlphaFoldDB" id="A0A369VX93"/>
<dbReference type="PRINTS" id="PR00133">
    <property type="entry name" value="GLHYDRLASE3"/>
</dbReference>
<evidence type="ECO:0000256" key="5">
    <source>
        <dbReference type="ARBA" id="ARBA00022801"/>
    </source>
</evidence>
<sequence>MTDTRITRRAALMAAGAIGAWAASPARALLRSTDATASPDLDALVSRMTIEEKAGQLTLNAAAWAGSAATALNPPSAGATFTEQLAQVRAGHLTGVFNGNGAEMSRQMQLAAIKQSRLKIPLIFAADIIHGFRTIFPVPLGEAASWDPELAERTARIAAVEAAAAGIDWTFAPMVDIARDQRWGRGVEGAGEDVWLGKMFAAARVKGFQGDKLTAADAVMACMKHFAAYGAAEAGLDYSTVDVSERTLRDVYLPPFKTGLDAGALSVMAAFNELSGIPATANDWLMRTVLRDEWKFDGIVVSDYTGDEELIAHGVAKDGRDAARLAFLAGVDMSMQSGLYMQHLPGLVAAGEVPMARVDESVRRVLAVKARLGLFDDPFRRIDPRREKTRVLTPAHRKVAREAAVKSAVLLKNEGNLLPLPKSGKRIALIGPFAEGKHDLVGPWCVYGDDAQAVDLATGLRAKGATITVTQGCAPEEAIAGGIEAAVAAARAADVVVLAVGEHTGMSGEAQARASIALPDPQLALAEAVAGTGKPIVVVLKNGRALELAGAIANAPAILVTWFLGSETGNAIADLLFGDASPSGRLPVSFPHATGQQPYYYAHKPTGRPNPPGAPQAYKAHFRGILNDALYPFGHGLTYGQIGYSALQLGGGRLPANGQLAVQATLTNNGARAAEEVVQLYIRDRVASVTRPVRQLVNFRRVALAPGASQQVRFTITPQDLAFIGRDLKSVVEPGTFDVWIAPSAEAEGVHGTFELG</sequence>
<dbReference type="Gene3D" id="2.60.40.10">
    <property type="entry name" value="Immunoglobulins"/>
    <property type="match status" value="1"/>
</dbReference>
<evidence type="ECO:0000256" key="2">
    <source>
        <dbReference type="ARBA" id="ARBA00005336"/>
    </source>
</evidence>